<keyword evidence="3" id="KW-0637">Prenyltransferase</keyword>
<evidence type="ECO:0000256" key="5">
    <source>
        <dbReference type="ARBA" id="ARBA00022723"/>
    </source>
</evidence>
<dbReference type="Gene3D" id="1.50.10.20">
    <property type="match status" value="1"/>
</dbReference>
<feature type="domain" description="Prenyltransferase alpha-alpha toroid" evidence="10">
    <location>
        <begin position="502"/>
        <end position="549"/>
    </location>
</feature>
<gene>
    <name evidence="11" type="ORF">CSUI_000816</name>
</gene>
<dbReference type="InterPro" id="IPR045089">
    <property type="entry name" value="PGGT1B-like"/>
</dbReference>
<evidence type="ECO:0000256" key="6">
    <source>
        <dbReference type="ARBA" id="ARBA00022737"/>
    </source>
</evidence>
<keyword evidence="7" id="KW-0862">Zinc</keyword>
<dbReference type="Proteomes" id="UP000221165">
    <property type="component" value="Unassembled WGS sequence"/>
</dbReference>
<comment type="caution">
    <text evidence="11">The sequence shown here is derived from an EMBL/GenBank/DDBJ whole genome shotgun (WGS) entry which is preliminary data.</text>
</comment>
<dbReference type="GO" id="GO:0046872">
    <property type="term" value="F:metal ion binding"/>
    <property type="evidence" value="ECO:0007669"/>
    <property type="project" value="UniProtKB-KW"/>
</dbReference>
<evidence type="ECO:0000256" key="4">
    <source>
        <dbReference type="ARBA" id="ARBA00022679"/>
    </source>
</evidence>
<dbReference type="AlphaFoldDB" id="A0A2C6KZK5"/>
<evidence type="ECO:0000313" key="12">
    <source>
        <dbReference type="Proteomes" id="UP000221165"/>
    </source>
</evidence>
<keyword evidence="6" id="KW-0677">Repeat</keyword>
<sequence>MQTVGTDKLVQGNLLLGSEMDRLLLLRQENARYLLTAKHRRYLGRVLMEGLDVFKKHENSERDVVHHAVGGELSSCISQHDPEGLLHDGIRVSADVETYLLSGIYWTLAAIFLLQGVDEHVNRPVCLAELPLHSGEKEQLLQILKCCKRTQLCEQHSLNLQGHPPSGCWTGFAPHPAAFYDATVLSTLSALQILVLVGDLESEMLSPGSIAEIRRFVQLLQDPETGAFANRISVAGTAEVDVRFAMCSVTSLALLEELNARASCVRQPLLSSGAVAAEVPTSVSSPLPGLHSSRNCADTRRGASSVWDAPISGAVSSLIDAEKLAAWIFSCQNPDGGFGCAPGCESHAGTTFCAVACLQLLGLLGEISLSAKGALQRWLTGRQVRGSGMNGRPGKDPDSCYTWWVLATASILGVDIHSMFDTAALEKFVLTCQNEEGGGISRAPGKPQREPSPSATGLLRGTGQAIVESEHEEDSQAYKPQTAGCLALLGKGRLEAHSECKRVPDPFHTFFGLAGLSVLLHADELQYTRERLANDAPVRRAVKPVNPLFGLPADMVHSSVL</sequence>
<dbReference type="SUPFAM" id="SSF48239">
    <property type="entry name" value="Terpenoid cyclases/Protein prenyltransferases"/>
    <property type="match status" value="1"/>
</dbReference>
<evidence type="ECO:0000313" key="11">
    <source>
        <dbReference type="EMBL" id="PHJ25330.1"/>
    </source>
</evidence>
<keyword evidence="12" id="KW-1185">Reference proteome</keyword>
<protein>
    <recommendedName>
        <fullName evidence="8">Geranylgeranyl transferase type II subunit beta</fullName>
    </recommendedName>
    <alternativeName>
        <fullName evidence="9">Type II protein geranyl-geranyltransferase subunit beta</fullName>
    </alternativeName>
</protein>
<evidence type="ECO:0000256" key="7">
    <source>
        <dbReference type="ARBA" id="ARBA00022833"/>
    </source>
</evidence>
<dbReference type="RefSeq" id="XP_067927002.1">
    <property type="nucleotide sequence ID" value="XM_068061023.1"/>
</dbReference>
<name>A0A2C6KZK5_9APIC</name>
<comment type="cofactor">
    <cofactor evidence="1">
        <name>Zn(2+)</name>
        <dbReference type="ChEBI" id="CHEBI:29105"/>
    </cofactor>
</comment>
<proteinExistence type="inferred from homology"/>
<dbReference type="GO" id="GO:0008318">
    <property type="term" value="F:protein prenyltransferase activity"/>
    <property type="evidence" value="ECO:0007669"/>
    <property type="project" value="InterPro"/>
</dbReference>
<evidence type="ECO:0000256" key="3">
    <source>
        <dbReference type="ARBA" id="ARBA00022602"/>
    </source>
</evidence>
<dbReference type="PANTHER" id="PTHR11774">
    <property type="entry name" value="GERANYLGERANYL TRANSFERASE TYPE BETA SUBUNIT"/>
    <property type="match status" value="1"/>
</dbReference>
<organism evidence="11 12">
    <name type="scientific">Cystoisospora suis</name>
    <dbReference type="NCBI Taxonomy" id="483139"/>
    <lineage>
        <taxon>Eukaryota</taxon>
        <taxon>Sar</taxon>
        <taxon>Alveolata</taxon>
        <taxon>Apicomplexa</taxon>
        <taxon>Conoidasida</taxon>
        <taxon>Coccidia</taxon>
        <taxon>Eucoccidiorida</taxon>
        <taxon>Eimeriorina</taxon>
        <taxon>Sarcocystidae</taxon>
        <taxon>Cystoisospora</taxon>
    </lineage>
</organism>
<dbReference type="VEuPathDB" id="ToxoDB:CSUI_000816"/>
<accession>A0A2C6KZK5</accession>
<evidence type="ECO:0000256" key="2">
    <source>
        <dbReference type="ARBA" id="ARBA00010497"/>
    </source>
</evidence>
<evidence type="ECO:0000259" key="10">
    <source>
        <dbReference type="Pfam" id="PF00432"/>
    </source>
</evidence>
<dbReference type="Pfam" id="PF00432">
    <property type="entry name" value="Prenyltrans"/>
    <property type="match status" value="2"/>
</dbReference>
<keyword evidence="4 11" id="KW-0808">Transferase</keyword>
<evidence type="ECO:0000256" key="1">
    <source>
        <dbReference type="ARBA" id="ARBA00001947"/>
    </source>
</evidence>
<dbReference type="PANTHER" id="PTHR11774:SF11">
    <property type="entry name" value="GERANYLGERANYL TRANSFERASE TYPE-2 SUBUNIT BETA"/>
    <property type="match status" value="1"/>
</dbReference>
<comment type="similarity">
    <text evidence="2">Belongs to the protein prenyltransferase subunit beta family.</text>
</comment>
<evidence type="ECO:0000256" key="9">
    <source>
        <dbReference type="ARBA" id="ARBA00032766"/>
    </source>
</evidence>
<dbReference type="EMBL" id="MIGC01000309">
    <property type="protein sequence ID" value="PHJ25330.1"/>
    <property type="molecule type" value="Genomic_DNA"/>
</dbReference>
<dbReference type="OrthoDB" id="24893at2759"/>
<dbReference type="InterPro" id="IPR008930">
    <property type="entry name" value="Terpenoid_cyclase/PrenylTrfase"/>
</dbReference>
<keyword evidence="5" id="KW-0479">Metal-binding</keyword>
<evidence type="ECO:0000256" key="8">
    <source>
        <dbReference type="ARBA" id="ARBA00030816"/>
    </source>
</evidence>
<dbReference type="GeneID" id="94424234"/>
<feature type="domain" description="Prenyltransferase alpha-alpha toroid" evidence="10">
    <location>
        <begin position="99"/>
        <end position="448"/>
    </location>
</feature>
<dbReference type="InterPro" id="IPR001330">
    <property type="entry name" value="Prenyltrans"/>
</dbReference>
<reference evidence="11 12" key="1">
    <citation type="journal article" date="2017" name="Int. J. Parasitol.">
        <title>The genome of the protozoan parasite Cystoisospora suis and a reverse vaccinology approach to identify vaccine candidates.</title>
        <authorList>
            <person name="Palmieri N."/>
            <person name="Shrestha A."/>
            <person name="Ruttkowski B."/>
            <person name="Beck T."/>
            <person name="Vogl C."/>
            <person name="Tomley F."/>
            <person name="Blake D.P."/>
            <person name="Joachim A."/>
        </authorList>
    </citation>
    <scope>NUCLEOTIDE SEQUENCE [LARGE SCALE GENOMIC DNA]</scope>
    <source>
        <strain evidence="11 12">Wien I</strain>
    </source>
</reference>